<evidence type="ECO:0000256" key="1">
    <source>
        <dbReference type="ARBA" id="ARBA00022723"/>
    </source>
</evidence>
<evidence type="ECO:0000256" key="2">
    <source>
        <dbReference type="ARBA" id="ARBA00022771"/>
    </source>
</evidence>
<protein>
    <submittedName>
        <fullName evidence="7">Uncharacterized protein LOC104779165</fullName>
    </submittedName>
</protein>
<reference evidence="6" key="1">
    <citation type="journal article" date="2014" name="Nat. Commun.">
        <title>The emerging biofuel crop Camelina sativa retains a highly undifferentiated hexaploid genome structure.</title>
        <authorList>
            <person name="Kagale S."/>
            <person name="Koh C."/>
            <person name="Nixon J."/>
            <person name="Bollina V."/>
            <person name="Clarke W.E."/>
            <person name="Tuteja R."/>
            <person name="Spillane C."/>
            <person name="Robinson S.J."/>
            <person name="Links M.G."/>
            <person name="Clarke C."/>
            <person name="Higgins E.E."/>
            <person name="Huebert T."/>
            <person name="Sharpe A.G."/>
            <person name="Parkin I.A."/>
        </authorList>
    </citation>
    <scope>NUCLEOTIDE SEQUENCE [LARGE SCALE GENOMIC DNA]</scope>
    <source>
        <strain evidence="6">cv. DH55</strain>
    </source>
</reference>
<dbReference type="RefSeq" id="XP_010501852.1">
    <property type="nucleotide sequence ID" value="XM_010503550.1"/>
</dbReference>
<dbReference type="Pfam" id="PF03108">
    <property type="entry name" value="DBD_Tnp_Mut"/>
    <property type="match status" value="1"/>
</dbReference>
<evidence type="ECO:0000313" key="7">
    <source>
        <dbReference type="RefSeq" id="XP_010501852.1"/>
    </source>
</evidence>
<dbReference type="Pfam" id="PF10551">
    <property type="entry name" value="MULE"/>
    <property type="match status" value="1"/>
</dbReference>
<proteinExistence type="predicted"/>
<sequence>MHVELDKDDEQDQGCVQKRVGEACEAGKVGEVGKVAETGQVKRVKKNELTRNDENVASDEREDMLQMCNGDRLQGTKVNVEWEDGLNLTVGQEFGSKKVVQDLLEKQAHKSCYKFVIVKSEPKLYVVKCSETKKGCKWSLRVAKLKNSECFSVRTYNKLHLCFRSTTSTNRIKRKGTPRLIVSVLRDDYPCKLKTPVPKEVIPLVQSRVGVKVSYSTAWRGKKEDENDVRGSDEENYKILHSYLHMLEIVNPRTISFVELDEKKRFQYLFFALGACIEGFAAMRKVIIVDGTHLKTSQGGVLIIASAQDPDHHHYHIAFGVVDGEKEASWSWFFYKLKSIIPDGPELVFVSDRCPSLIKERYHAKANYLDKYVEAKNWARCYFPAERYNIDTSNYVESINGVFKEARQLSLLPMIDAIVDKFAEWYNKHRNEAEDAPITQMMVPFVEKVLHSRCANAKLLPMNELNSFFLVYNVIGVDSVGYLVDLKNKTCSCKQFDIDQYLCEHAIAAAMEATNNIENEIQLQDLCSKYYWMEQWSLAYCRTIYPLSHMSQWVCT</sequence>
<evidence type="ECO:0000259" key="5">
    <source>
        <dbReference type="PROSITE" id="PS50966"/>
    </source>
</evidence>
<keyword evidence="1" id="KW-0479">Metal-binding</keyword>
<keyword evidence="2 4" id="KW-0863">Zinc-finger</keyword>
<dbReference type="InterPro" id="IPR006564">
    <property type="entry name" value="Znf_PMZ"/>
</dbReference>
<feature type="domain" description="SWIM-type" evidence="5">
    <location>
        <begin position="482"/>
        <end position="514"/>
    </location>
</feature>
<name>A0ABM0YJC1_CAMSA</name>
<gene>
    <name evidence="7" type="primary">LOC104779165</name>
</gene>
<dbReference type="Pfam" id="PF04434">
    <property type="entry name" value="SWIM"/>
    <property type="match status" value="1"/>
</dbReference>
<dbReference type="PROSITE" id="PS50966">
    <property type="entry name" value="ZF_SWIM"/>
    <property type="match status" value="1"/>
</dbReference>
<dbReference type="Proteomes" id="UP000694864">
    <property type="component" value="Chromosome 3"/>
</dbReference>
<evidence type="ECO:0000256" key="4">
    <source>
        <dbReference type="PROSITE-ProRule" id="PRU00325"/>
    </source>
</evidence>
<keyword evidence="6" id="KW-1185">Reference proteome</keyword>
<dbReference type="PANTHER" id="PTHR31973">
    <property type="entry name" value="POLYPROTEIN, PUTATIVE-RELATED"/>
    <property type="match status" value="1"/>
</dbReference>
<evidence type="ECO:0000256" key="3">
    <source>
        <dbReference type="ARBA" id="ARBA00022833"/>
    </source>
</evidence>
<organism evidence="6 7">
    <name type="scientific">Camelina sativa</name>
    <name type="common">False flax</name>
    <name type="synonym">Myagrum sativum</name>
    <dbReference type="NCBI Taxonomy" id="90675"/>
    <lineage>
        <taxon>Eukaryota</taxon>
        <taxon>Viridiplantae</taxon>
        <taxon>Streptophyta</taxon>
        <taxon>Embryophyta</taxon>
        <taxon>Tracheophyta</taxon>
        <taxon>Spermatophyta</taxon>
        <taxon>Magnoliopsida</taxon>
        <taxon>eudicotyledons</taxon>
        <taxon>Gunneridae</taxon>
        <taxon>Pentapetalae</taxon>
        <taxon>rosids</taxon>
        <taxon>malvids</taxon>
        <taxon>Brassicales</taxon>
        <taxon>Brassicaceae</taxon>
        <taxon>Camelineae</taxon>
        <taxon>Camelina</taxon>
    </lineage>
</organism>
<dbReference type="GeneID" id="104779165"/>
<dbReference type="InterPro" id="IPR007527">
    <property type="entry name" value="Znf_SWIM"/>
</dbReference>
<dbReference type="InterPro" id="IPR004332">
    <property type="entry name" value="Transposase_MuDR"/>
</dbReference>
<dbReference type="InterPro" id="IPR018289">
    <property type="entry name" value="MULE_transposase_dom"/>
</dbReference>
<accession>A0ABM0YJC1</accession>
<dbReference type="PANTHER" id="PTHR31973:SF195">
    <property type="entry name" value="MUDR FAMILY TRANSPOSASE"/>
    <property type="match status" value="1"/>
</dbReference>
<evidence type="ECO:0000313" key="6">
    <source>
        <dbReference type="Proteomes" id="UP000694864"/>
    </source>
</evidence>
<keyword evidence="3" id="KW-0862">Zinc</keyword>
<dbReference type="SMART" id="SM00575">
    <property type="entry name" value="ZnF_PMZ"/>
    <property type="match status" value="1"/>
</dbReference>
<reference evidence="7" key="2">
    <citation type="submission" date="2025-08" db="UniProtKB">
        <authorList>
            <consortium name="RefSeq"/>
        </authorList>
    </citation>
    <scope>IDENTIFICATION</scope>
    <source>
        <tissue evidence="7">Leaf</tissue>
    </source>
</reference>